<dbReference type="PANTHER" id="PTHR37164">
    <property type="entry name" value="BACTERIOHEMERYTHRIN"/>
    <property type="match status" value="1"/>
</dbReference>
<accession>A0ABW0MJZ1</accession>
<dbReference type="SUPFAM" id="SSF47188">
    <property type="entry name" value="Hemerythrin-like"/>
    <property type="match status" value="1"/>
</dbReference>
<dbReference type="NCBIfam" id="TIGR02481">
    <property type="entry name" value="hemeryth_dom"/>
    <property type="match status" value="1"/>
</dbReference>
<gene>
    <name evidence="5" type="ORF">ACFPQ5_06615</name>
</gene>
<dbReference type="PANTHER" id="PTHR37164:SF1">
    <property type="entry name" value="BACTERIOHEMERYTHRIN"/>
    <property type="match status" value="1"/>
</dbReference>
<dbReference type="Gene3D" id="1.20.120.50">
    <property type="entry name" value="Hemerythrin-like"/>
    <property type="match status" value="1"/>
</dbReference>
<keyword evidence="6" id="KW-1185">Reference proteome</keyword>
<dbReference type="InterPro" id="IPR050669">
    <property type="entry name" value="Hemerythrin"/>
</dbReference>
<sequence length="155" mass="17048">MSANHEENFTWSDRFLLGHGGMDATHREFVDLVGAMLSAPNKELSRLLDAFADHAGRHFDEEREWMLSTGFPAAECHIDEHKAVLASVHEVQTLLAGGGHEATCRALARELARWFPGHADYMDASLAQWLVKKRMGGIPVVLRRAGASAPPPTPP</sequence>
<dbReference type="CDD" id="cd12107">
    <property type="entry name" value="Hemerythrin"/>
    <property type="match status" value="1"/>
</dbReference>
<dbReference type="InterPro" id="IPR035938">
    <property type="entry name" value="Hemerythrin-like_sf"/>
</dbReference>
<dbReference type="Proteomes" id="UP001596101">
    <property type="component" value="Unassembled WGS sequence"/>
</dbReference>
<evidence type="ECO:0000313" key="5">
    <source>
        <dbReference type="EMBL" id="MFC5477851.1"/>
    </source>
</evidence>
<organism evidence="5 6">
    <name type="scientific">Massilia suwonensis</name>
    <dbReference type="NCBI Taxonomy" id="648895"/>
    <lineage>
        <taxon>Bacteria</taxon>
        <taxon>Pseudomonadati</taxon>
        <taxon>Pseudomonadota</taxon>
        <taxon>Betaproteobacteria</taxon>
        <taxon>Burkholderiales</taxon>
        <taxon>Oxalobacteraceae</taxon>
        <taxon>Telluria group</taxon>
        <taxon>Massilia</taxon>
    </lineage>
</organism>
<comment type="caution">
    <text evidence="5">The sequence shown here is derived from an EMBL/GenBank/DDBJ whole genome shotgun (WGS) entry which is preliminary data.</text>
</comment>
<comment type="similarity">
    <text evidence="1">Belongs to the hemerythrin family.</text>
</comment>
<evidence type="ECO:0000256" key="3">
    <source>
        <dbReference type="ARBA" id="ARBA00023004"/>
    </source>
</evidence>
<dbReference type="InterPro" id="IPR012827">
    <property type="entry name" value="Hemerythrin_metal-bd"/>
</dbReference>
<evidence type="ECO:0000313" key="6">
    <source>
        <dbReference type="Proteomes" id="UP001596101"/>
    </source>
</evidence>
<dbReference type="RefSeq" id="WP_379752571.1">
    <property type="nucleotide sequence ID" value="NZ_JBHSMR010000010.1"/>
</dbReference>
<evidence type="ECO:0000259" key="4">
    <source>
        <dbReference type="Pfam" id="PF01814"/>
    </source>
</evidence>
<reference evidence="6" key="1">
    <citation type="journal article" date="2019" name="Int. J. Syst. Evol. Microbiol.">
        <title>The Global Catalogue of Microorganisms (GCM) 10K type strain sequencing project: providing services to taxonomists for standard genome sequencing and annotation.</title>
        <authorList>
            <consortium name="The Broad Institute Genomics Platform"/>
            <consortium name="The Broad Institute Genome Sequencing Center for Infectious Disease"/>
            <person name="Wu L."/>
            <person name="Ma J."/>
        </authorList>
    </citation>
    <scope>NUCLEOTIDE SEQUENCE [LARGE SCALE GENOMIC DNA]</scope>
    <source>
        <strain evidence="6">CCUG 43111</strain>
    </source>
</reference>
<proteinExistence type="inferred from homology"/>
<evidence type="ECO:0000256" key="1">
    <source>
        <dbReference type="ARBA" id="ARBA00010587"/>
    </source>
</evidence>
<keyword evidence="2" id="KW-0479">Metal-binding</keyword>
<feature type="domain" description="Hemerythrin-like" evidence="4">
    <location>
        <begin position="22"/>
        <end position="129"/>
    </location>
</feature>
<dbReference type="InterPro" id="IPR012312">
    <property type="entry name" value="Hemerythrin-like"/>
</dbReference>
<keyword evidence="3" id="KW-0408">Iron</keyword>
<dbReference type="Pfam" id="PF01814">
    <property type="entry name" value="Hemerythrin"/>
    <property type="match status" value="1"/>
</dbReference>
<name>A0ABW0MJZ1_9BURK</name>
<evidence type="ECO:0000256" key="2">
    <source>
        <dbReference type="ARBA" id="ARBA00022723"/>
    </source>
</evidence>
<dbReference type="EMBL" id="JBHSMR010000010">
    <property type="protein sequence ID" value="MFC5477851.1"/>
    <property type="molecule type" value="Genomic_DNA"/>
</dbReference>
<protein>
    <submittedName>
        <fullName evidence="5">Bacteriohemerythrin</fullName>
    </submittedName>
</protein>